<dbReference type="Gene3D" id="3.40.50.150">
    <property type="entry name" value="Vaccinia Virus protein VP39"/>
    <property type="match status" value="1"/>
</dbReference>
<evidence type="ECO:0000256" key="3">
    <source>
        <dbReference type="ARBA" id="ARBA00022691"/>
    </source>
</evidence>
<proteinExistence type="predicted"/>
<dbReference type="InterPro" id="IPR036388">
    <property type="entry name" value="WH-like_DNA-bd_sf"/>
</dbReference>
<name>A0A7W9SMQ5_ARMRO</name>
<dbReference type="SUPFAM" id="SSF46785">
    <property type="entry name" value="Winged helix' DNA-binding domain"/>
    <property type="match status" value="1"/>
</dbReference>
<dbReference type="RefSeq" id="WP_184192431.1">
    <property type="nucleotide sequence ID" value="NZ_JACHGW010000001.1"/>
</dbReference>
<evidence type="ECO:0000313" key="8">
    <source>
        <dbReference type="Proteomes" id="UP000520814"/>
    </source>
</evidence>
<dbReference type="InterPro" id="IPR036390">
    <property type="entry name" value="WH_DNA-bd_sf"/>
</dbReference>
<dbReference type="InterPro" id="IPR016461">
    <property type="entry name" value="COMT-like"/>
</dbReference>
<dbReference type="Proteomes" id="UP000520814">
    <property type="component" value="Unassembled WGS sequence"/>
</dbReference>
<dbReference type="AlphaFoldDB" id="A0A7W9SMQ5"/>
<keyword evidence="2 7" id="KW-0808">Transferase</keyword>
<sequence length="331" mass="35996">MSTEIEPSPAAYLSQRIADLGFTQCLLLAVQLGIADLLEDEPLALQVLATATNTHAPSLYRVLRALASRGVFQEEPDGRFALTPLADPLRKRSPQSLHTWALFAGGESERLCWANLEYSVRTGKPAFEHLYGKGWFDYLEEQPEQAKIFNDLMTGGSAADGAAILAAHDFSVYRKIVDVGGGHGALLGQILAQSPQATGVLFDAPSVIAGAHLERAECVGGDFFAAVPEGGDAYVLKYIIHDWDDARARQILQNCRRAMAPGGKVLLVEIVLPPGNTPSQGKFLDLTMMLYFHSRERTEEEYRVLLAEAGLRLVRTTPTTGNFSILEAEAA</sequence>
<dbReference type="GO" id="GO:0032259">
    <property type="term" value="P:methylation"/>
    <property type="evidence" value="ECO:0007669"/>
    <property type="project" value="UniProtKB-KW"/>
</dbReference>
<dbReference type="Pfam" id="PF00891">
    <property type="entry name" value="Methyltransf_2"/>
    <property type="match status" value="1"/>
</dbReference>
<keyword evidence="1 7" id="KW-0489">Methyltransferase</keyword>
<evidence type="ECO:0000259" key="6">
    <source>
        <dbReference type="Pfam" id="PF08100"/>
    </source>
</evidence>
<comment type="caution">
    <text evidence="7">The sequence shown here is derived from an EMBL/GenBank/DDBJ whole genome shotgun (WGS) entry which is preliminary data.</text>
</comment>
<feature type="domain" description="O-methyltransferase dimerisation" evidence="6">
    <location>
        <begin position="22"/>
        <end position="87"/>
    </location>
</feature>
<protein>
    <submittedName>
        <fullName evidence="7">SAM-dependent methyltransferase</fullName>
    </submittedName>
</protein>
<dbReference type="InterPro" id="IPR001077">
    <property type="entry name" value="COMT_C"/>
</dbReference>
<dbReference type="GO" id="GO:0008171">
    <property type="term" value="F:O-methyltransferase activity"/>
    <property type="evidence" value="ECO:0007669"/>
    <property type="project" value="InterPro"/>
</dbReference>
<dbReference type="PROSITE" id="PS51683">
    <property type="entry name" value="SAM_OMT_II"/>
    <property type="match status" value="1"/>
</dbReference>
<dbReference type="Gene3D" id="1.10.10.10">
    <property type="entry name" value="Winged helix-like DNA-binding domain superfamily/Winged helix DNA-binding domain"/>
    <property type="match status" value="1"/>
</dbReference>
<organism evidence="7 8">
    <name type="scientific">Armatimonas rosea</name>
    <dbReference type="NCBI Taxonomy" id="685828"/>
    <lineage>
        <taxon>Bacteria</taxon>
        <taxon>Bacillati</taxon>
        <taxon>Armatimonadota</taxon>
        <taxon>Armatimonadia</taxon>
        <taxon>Armatimonadales</taxon>
        <taxon>Armatimonadaceae</taxon>
        <taxon>Armatimonas</taxon>
    </lineage>
</organism>
<keyword evidence="3" id="KW-0949">S-adenosyl-L-methionine</keyword>
<dbReference type="PANTHER" id="PTHR43712">
    <property type="entry name" value="PUTATIVE (AFU_ORTHOLOGUE AFUA_4G14580)-RELATED"/>
    <property type="match status" value="1"/>
</dbReference>
<accession>A0A7W9SMQ5</accession>
<dbReference type="InterPro" id="IPR012967">
    <property type="entry name" value="COMT_dimerisation"/>
</dbReference>
<dbReference type="PANTHER" id="PTHR43712:SF2">
    <property type="entry name" value="O-METHYLTRANSFERASE CICE"/>
    <property type="match status" value="1"/>
</dbReference>
<dbReference type="EMBL" id="JACHGW010000001">
    <property type="protein sequence ID" value="MBB6048803.1"/>
    <property type="molecule type" value="Genomic_DNA"/>
</dbReference>
<dbReference type="Gene3D" id="1.10.287.1350">
    <property type="match status" value="1"/>
</dbReference>
<evidence type="ECO:0000256" key="2">
    <source>
        <dbReference type="ARBA" id="ARBA00022679"/>
    </source>
</evidence>
<dbReference type="CDD" id="cd02440">
    <property type="entry name" value="AdoMet_MTases"/>
    <property type="match status" value="1"/>
</dbReference>
<dbReference type="GO" id="GO:0046983">
    <property type="term" value="F:protein dimerization activity"/>
    <property type="evidence" value="ECO:0007669"/>
    <property type="project" value="InterPro"/>
</dbReference>
<dbReference type="PIRSF" id="PIRSF005739">
    <property type="entry name" value="O-mtase"/>
    <property type="match status" value="1"/>
</dbReference>
<feature type="domain" description="O-methyltransferase C-terminal" evidence="5">
    <location>
        <begin position="113"/>
        <end position="311"/>
    </location>
</feature>
<evidence type="ECO:0000313" key="7">
    <source>
        <dbReference type="EMBL" id="MBB6048803.1"/>
    </source>
</evidence>
<dbReference type="InterPro" id="IPR029063">
    <property type="entry name" value="SAM-dependent_MTases_sf"/>
</dbReference>
<evidence type="ECO:0000256" key="4">
    <source>
        <dbReference type="PIRSR" id="PIRSR005739-1"/>
    </source>
</evidence>
<keyword evidence="8" id="KW-1185">Reference proteome</keyword>
<evidence type="ECO:0000256" key="1">
    <source>
        <dbReference type="ARBA" id="ARBA00022603"/>
    </source>
</evidence>
<feature type="active site" description="Proton acceptor" evidence="4">
    <location>
        <position position="241"/>
    </location>
</feature>
<evidence type="ECO:0000259" key="5">
    <source>
        <dbReference type="Pfam" id="PF00891"/>
    </source>
</evidence>
<dbReference type="Pfam" id="PF08100">
    <property type="entry name" value="Dimerisation"/>
    <property type="match status" value="1"/>
</dbReference>
<gene>
    <name evidence="7" type="ORF">HNQ39_000565</name>
</gene>
<dbReference type="SUPFAM" id="SSF53335">
    <property type="entry name" value="S-adenosyl-L-methionine-dependent methyltransferases"/>
    <property type="match status" value="1"/>
</dbReference>
<reference evidence="7 8" key="1">
    <citation type="submission" date="2020-08" db="EMBL/GenBank/DDBJ databases">
        <title>Genomic Encyclopedia of Type Strains, Phase IV (KMG-IV): sequencing the most valuable type-strain genomes for metagenomic binning, comparative biology and taxonomic classification.</title>
        <authorList>
            <person name="Goeker M."/>
        </authorList>
    </citation>
    <scope>NUCLEOTIDE SEQUENCE [LARGE SCALE GENOMIC DNA]</scope>
    <source>
        <strain evidence="7 8">DSM 23562</strain>
    </source>
</reference>